<organism evidence="17 18">
    <name type="scientific">Lottia gigantea</name>
    <name type="common">Giant owl limpet</name>
    <dbReference type="NCBI Taxonomy" id="225164"/>
    <lineage>
        <taxon>Eukaryota</taxon>
        <taxon>Metazoa</taxon>
        <taxon>Spiralia</taxon>
        <taxon>Lophotrochozoa</taxon>
        <taxon>Mollusca</taxon>
        <taxon>Gastropoda</taxon>
        <taxon>Patellogastropoda</taxon>
        <taxon>Lottioidea</taxon>
        <taxon>Lottiidae</taxon>
        <taxon>Lottia</taxon>
    </lineage>
</organism>
<dbReference type="InterPro" id="IPR015683">
    <property type="entry name" value="Ionotropic_Glu_rcpt"/>
</dbReference>
<feature type="transmembrane region" description="Helical" evidence="14">
    <location>
        <begin position="103"/>
        <end position="125"/>
    </location>
</feature>
<evidence type="ECO:0000256" key="10">
    <source>
        <dbReference type="ARBA" id="ARBA00023286"/>
    </source>
</evidence>
<dbReference type="RefSeq" id="XP_009045435.1">
    <property type="nucleotide sequence ID" value="XM_009047187.1"/>
</dbReference>
<evidence type="ECO:0000259" key="15">
    <source>
        <dbReference type="SMART" id="SM00079"/>
    </source>
</evidence>
<keyword evidence="8" id="KW-0675">Receptor</keyword>
<feature type="binding site" evidence="12">
    <location>
        <position position="60"/>
    </location>
    <ligand>
        <name>L-glutamate</name>
        <dbReference type="ChEBI" id="CHEBI:29985"/>
    </ligand>
</feature>
<comment type="subcellular location">
    <subcellularLocation>
        <location evidence="1">Cell membrane</location>
        <topology evidence="1">Multi-pass membrane protein</topology>
    </subcellularLocation>
</comment>
<dbReference type="EMBL" id="KB199905">
    <property type="protein sequence ID" value="ESP03953.1"/>
    <property type="molecule type" value="Genomic_DNA"/>
</dbReference>
<evidence type="ECO:0000256" key="9">
    <source>
        <dbReference type="ARBA" id="ARBA00023180"/>
    </source>
</evidence>
<evidence type="ECO:0000256" key="4">
    <source>
        <dbReference type="ARBA" id="ARBA00022692"/>
    </source>
</evidence>
<keyword evidence="4 14" id="KW-0812">Transmembrane</keyword>
<dbReference type="Gene3D" id="1.10.287.70">
    <property type="match status" value="1"/>
</dbReference>
<dbReference type="AlphaFoldDB" id="V4B108"/>
<evidence type="ECO:0000256" key="8">
    <source>
        <dbReference type="ARBA" id="ARBA00023170"/>
    </source>
</evidence>
<accession>V4B108</accession>
<dbReference type="Pfam" id="PF00060">
    <property type="entry name" value="Lig_chan"/>
    <property type="match status" value="1"/>
</dbReference>
<evidence type="ECO:0000256" key="12">
    <source>
        <dbReference type="PIRSR" id="PIRSR601508-1"/>
    </source>
</evidence>
<dbReference type="GeneID" id="20230591"/>
<dbReference type="Gene3D" id="3.40.190.10">
    <property type="entry name" value="Periplasmic binding protein-like II"/>
    <property type="match status" value="1"/>
</dbReference>
<dbReference type="HOGENOM" id="CLU_007257_8_1_1"/>
<keyword evidence="18" id="KW-1185">Reference proteome</keyword>
<reference evidence="17 18" key="1">
    <citation type="journal article" date="2013" name="Nature">
        <title>Insights into bilaterian evolution from three spiralian genomes.</title>
        <authorList>
            <person name="Simakov O."/>
            <person name="Marletaz F."/>
            <person name="Cho S.J."/>
            <person name="Edsinger-Gonzales E."/>
            <person name="Havlak P."/>
            <person name="Hellsten U."/>
            <person name="Kuo D.H."/>
            <person name="Larsson T."/>
            <person name="Lv J."/>
            <person name="Arendt D."/>
            <person name="Savage R."/>
            <person name="Osoegawa K."/>
            <person name="de Jong P."/>
            <person name="Grimwood J."/>
            <person name="Chapman J.A."/>
            <person name="Shapiro H."/>
            <person name="Aerts A."/>
            <person name="Otillar R.P."/>
            <person name="Terry A.Y."/>
            <person name="Boore J.L."/>
            <person name="Grigoriev I.V."/>
            <person name="Lindberg D.R."/>
            <person name="Seaver E.C."/>
            <person name="Weisblat D.A."/>
            <person name="Putnam N.H."/>
            <person name="Rokhsar D.S."/>
        </authorList>
    </citation>
    <scope>NUCLEOTIDE SEQUENCE [LARGE SCALE GENOMIC DNA]</scope>
</reference>
<evidence type="ECO:0008006" key="19">
    <source>
        <dbReference type="Google" id="ProtNLM"/>
    </source>
</evidence>
<keyword evidence="7 14" id="KW-0472">Membrane</keyword>
<keyword evidence="6" id="KW-0406">Ion transport</keyword>
<evidence type="ECO:0000256" key="11">
    <source>
        <dbReference type="ARBA" id="ARBA00023303"/>
    </source>
</evidence>
<evidence type="ECO:0000259" key="16">
    <source>
        <dbReference type="SMART" id="SM00918"/>
    </source>
</evidence>
<dbReference type="InterPro" id="IPR019594">
    <property type="entry name" value="Glu/Gly-bd"/>
</dbReference>
<evidence type="ECO:0000256" key="1">
    <source>
        <dbReference type="ARBA" id="ARBA00004651"/>
    </source>
</evidence>
<dbReference type="KEGG" id="lgi:LOTGIDRAFT_110473"/>
<dbReference type="PANTHER" id="PTHR18966">
    <property type="entry name" value="IONOTROPIC GLUTAMATE RECEPTOR"/>
    <property type="match status" value="1"/>
</dbReference>
<dbReference type="InterPro" id="IPR001508">
    <property type="entry name" value="Iono_Glu_rcpt_met"/>
</dbReference>
<gene>
    <name evidence="17" type="ORF">LOTGIDRAFT_110473</name>
</gene>
<feature type="site" description="Interaction with the cone snail toxin Con-ikot-ikot" evidence="13">
    <location>
        <position position="232"/>
    </location>
</feature>
<protein>
    <recommendedName>
        <fullName evidence="19">Ionotropic glutamate receptor L-glutamate and glycine-binding domain-containing protein</fullName>
    </recommendedName>
</protein>
<dbReference type="PRINTS" id="PR00177">
    <property type="entry name" value="NMDARECEPTOR"/>
</dbReference>
<dbReference type="SMART" id="SM00079">
    <property type="entry name" value="PBPe"/>
    <property type="match status" value="1"/>
</dbReference>
<feature type="domain" description="Ionotropic glutamate receptor L-glutamate and glycine-binding" evidence="16">
    <location>
        <begin position="1"/>
        <end position="51"/>
    </location>
</feature>
<feature type="transmembrane region" description="Helical" evidence="14">
    <location>
        <begin position="176"/>
        <end position="198"/>
    </location>
</feature>
<dbReference type="GO" id="GO:0038023">
    <property type="term" value="F:signaling receptor activity"/>
    <property type="evidence" value="ECO:0007669"/>
    <property type="project" value="InterPro"/>
</dbReference>
<keyword evidence="3" id="KW-1003">Cell membrane</keyword>
<dbReference type="Proteomes" id="UP000030746">
    <property type="component" value="Unassembled WGS sequence"/>
</dbReference>
<evidence type="ECO:0000256" key="13">
    <source>
        <dbReference type="PIRSR" id="PIRSR601508-2"/>
    </source>
</evidence>
<keyword evidence="5 14" id="KW-1133">Transmembrane helix</keyword>
<evidence type="ECO:0000256" key="14">
    <source>
        <dbReference type="SAM" id="Phobius"/>
    </source>
</evidence>
<dbReference type="GO" id="GO:0015276">
    <property type="term" value="F:ligand-gated monoatomic ion channel activity"/>
    <property type="evidence" value="ECO:0007669"/>
    <property type="project" value="InterPro"/>
</dbReference>
<dbReference type="OrthoDB" id="5984008at2759"/>
<dbReference type="FunFam" id="3.40.190.10:FF:000024">
    <property type="entry name" value="Glutamate receptor, ionotropic, delta 1"/>
    <property type="match status" value="1"/>
</dbReference>
<dbReference type="GO" id="GO:0005886">
    <property type="term" value="C:plasma membrane"/>
    <property type="evidence" value="ECO:0007669"/>
    <property type="project" value="UniProtKB-SubCell"/>
</dbReference>
<feature type="non-terminal residue" evidence="17">
    <location>
        <position position="1"/>
    </location>
</feature>
<feature type="site" description="Crucial to convey clamshell closure to channel opening" evidence="13">
    <location>
        <position position="205"/>
    </location>
</feature>
<keyword evidence="11" id="KW-0407">Ion channel</keyword>
<dbReference type="OMA" id="DIFPRAI"/>
<dbReference type="Pfam" id="PF10613">
    <property type="entry name" value="Lig_chan-Glu_bd"/>
    <property type="match status" value="1"/>
</dbReference>
<sequence>ETIWDGFCIDILKEMAAKFNFKYVIKESDDKLWGAPEDDGRWNGIVGEVVRGNNAFGVGPFTITSIRETVIDFTKPYTEEGIGILTRRPDNESTKMFKMFTPFAPVVWSCIVIGVAVVGVLLYLVNRASPYSDHKLYPETPRMTLKESLWVVYGSYMEQGGEPHPRSISGRLILGFWWLFTILMASTYTANLAAFLTVTIAEKPINSLTELSQQDGIKPLAKYGSNLYTLFKVSTKFVLIKMPVF</sequence>
<feature type="binding site" evidence="12">
    <location>
        <position position="62"/>
    </location>
    <ligand>
        <name>L-glutamate</name>
        <dbReference type="ChEBI" id="CHEBI:29985"/>
    </ligand>
</feature>
<dbReference type="CTD" id="20230591"/>
<name>V4B108_LOTGI</name>
<keyword evidence="2" id="KW-0813">Transport</keyword>
<dbReference type="FunFam" id="1.10.287.70:FF:000143">
    <property type="entry name" value="Probable glutamate receptor"/>
    <property type="match status" value="1"/>
</dbReference>
<evidence type="ECO:0000313" key="18">
    <source>
        <dbReference type="Proteomes" id="UP000030746"/>
    </source>
</evidence>
<evidence type="ECO:0000256" key="2">
    <source>
        <dbReference type="ARBA" id="ARBA00022448"/>
    </source>
</evidence>
<evidence type="ECO:0000256" key="6">
    <source>
        <dbReference type="ARBA" id="ARBA00023065"/>
    </source>
</evidence>
<keyword evidence="10" id="KW-1071">Ligand-gated ion channel</keyword>
<dbReference type="SUPFAM" id="SSF53850">
    <property type="entry name" value="Periplasmic binding protein-like II"/>
    <property type="match status" value="1"/>
</dbReference>
<evidence type="ECO:0000313" key="17">
    <source>
        <dbReference type="EMBL" id="ESP03953.1"/>
    </source>
</evidence>
<feature type="binding site" evidence="12">
    <location>
        <position position="67"/>
    </location>
    <ligand>
        <name>L-glutamate</name>
        <dbReference type="ChEBI" id="CHEBI:29985"/>
    </ligand>
</feature>
<feature type="domain" description="Ionotropic glutamate receptor C-terminal" evidence="15">
    <location>
        <begin position="2"/>
        <end position="180"/>
    </location>
</feature>
<evidence type="ECO:0000256" key="5">
    <source>
        <dbReference type="ARBA" id="ARBA00022989"/>
    </source>
</evidence>
<evidence type="ECO:0000256" key="3">
    <source>
        <dbReference type="ARBA" id="ARBA00022475"/>
    </source>
</evidence>
<dbReference type="InterPro" id="IPR001320">
    <property type="entry name" value="Iontro_rcpt_C"/>
</dbReference>
<proteinExistence type="predicted"/>
<keyword evidence="9" id="KW-0325">Glycoprotein</keyword>
<dbReference type="SMART" id="SM00918">
    <property type="entry name" value="Lig_chan-Glu_bd"/>
    <property type="match status" value="1"/>
</dbReference>
<evidence type="ECO:0000256" key="7">
    <source>
        <dbReference type="ARBA" id="ARBA00023136"/>
    </source>
</evidence>